<dbReference type="InterPro" id="IPR028082">
    <property type="entry name" value="Peripla_BP_I"/>
</dbReference>
<dbReference type="PROSITE" id="PS00356">
    <property type="entry name" value="HTH_LACI_1"/>
    <property type="match status" value="1"/>
</dbReference>
<dbReference type="Pfam" id="PF00356">
    <property type="entry name" value="LacI"/>
    <property type="match status" value="1"/>
</dbReference>
<dbReference type="SUPFAM" id="SSF47413">
    <property type="entry name" value="lambda repressor-like DNA-binding domains"/>
    <property type="match status" value="1"/>
</dbReference>
<name>A0A9E8MIX4_9MICO</name>
<dbReference type="CDD" id="cd01574">
    <property type="entry name" value="PBP1_LacI"/>
    <property type="match status" value="1"/>
</dbReference>
<dbReference type="GO" id="GO:0003700">
    <property type="term" value="F:DNA-binding transcription factor activity"/>
    <property type="evidence" value="ECO:0007669"/>
    <property type="project" value="TreeGrafter"/>
</dbReference>
<organism evidence="5 6">
    <name type="scientific">Microcella daejeonensis</name>
    <dbReference type="NCBI Taxonomy" id="2994971"/>
    <lineage>
        <taxon>Bacteria</taxon>
        <taxon>Bacillati</taxon>
        <taxon>Actinomycetota</taxon>
        <taxon>Actinomycetes</taxon>
        <taxon>Micrococcales</taxon>
        <taxon>Microbacteriaceae</taxon>
        <taxon>Microcella</taxon>
    </lineage>
</organism>
<keyword evidence="6" id="KW-1185">Reference proteome</keyword>
<keyword evidence="1" id="KW-0805">Transcription regulation</keyword>
<dbReference type="SMART" id="SM00354">
    <property type="entry name" value="HTH_LACI"/>
    <property type="match status" value="1"/>
</dbReference>
<dbReference type="AlphaFoldDB" id="A0A9E8MIX4"/>
<keyword evidence="3" id="KW-0804">Transcription</keyword>
<dbReference type="Pfam" id="PF13377">
    <property type="entry name" value="Peripla_BP_3"/>
    <property type="match status" value="1"/>
</dbReference>
<sequence>MGAKRSTASTIYDVAALAGVSHATVSRYLGGFEGIRPGTRERVAHALAELNYRPNLSARTLATNKSHRIAVLTGDLTSAGPSLTVQGIARSARAAGYVVDIVSFDVTDPDSLADAIGLMRSQDLAGVIALTISDAMRDAISTVHIEVPMHLDSGPADLPGPVGTSFNAAGIHLIVDHLASLGHRDIAHVTGSMDYFAAQSRATAFAEAIRNNELPEHPAIVGDWTSRSGYEALQRSLIHESVTAIVVGNDQAALGILRALNEAGISCPGDISVTGFDDIPEAEYYSPPLTTVRIDFESQGTFLFATLMSEIEGTPAPDGSQFMQPKLIVRSSTAAPRGR</sequence>
<dbReference type="PANTHER" id="PTHR30146:SF109">
    <property type="entry name" value="HTH-TYPE TRANSCRIPTIONAL REGULATOR GALS"/>
    <property type="match status" value="1"/>
</dbReference>
<evidence type="ECO:0000256" key="1">
    <source>
        <dbReference type="ARBA" id="ARBA00023015"/>
    </source>
</evidence>
<dbReference type="KEGG" id="mdb:OVN18_07440"/>
<evidence type="ECO:0000313" key="5">
    <source>
        <dbReference type="EMBL" id="WAB80410.1"/>
    </source>
</evidence>
<proteinExistence type="predicted"/>
<dbReference type="EMBL" id="CP113089">
    <property type="protein sequence ID" value="WAB80410.1"/>
    <property type="molecule type" value="Genomic_DNA"/>
</dbReference>
<evidence type="ECO:0000256" key="3">
    <source>
        <dbReference type="ARBA" id="ARBA00023163"/>
    </source>
</evidence>
<dbReference type="Proteomes" id="UP001164706">
    <property type="component" value="Chromosome"/>
</dbReference>
<dbReference type="InterPro" id="IPR010982">
    <property type="entry name" value="Lambda_DNA-bd_dom_sf"/>
</dbReference>
<keyword evidence="2 5" id="KW-0238">DNA-binding</keyword>
<dbReference type="RefSeq" id="WP_267780079.1">
    <property type="nucleotide sequence ID" value="NZ_CP113089.1"/>
</dbReference>
<feature type="domain" description="HTH lacI-type" evidence="4">
    <location>
        <begin position="9"/>
        <end position="63"/>
    </location>
</feature>
<dbReference type="InterPro" id="IPR000843">
    <property type="entry name" value="HTH_LacI"/>
</dbReference>
<accession>A0A9E8MIX4</accession>
<evidence type="ECO:0000256" key="2">
    <source>
        <dbReference type="ARBA" id="ARBA00023125"/>
    </source>
</evidence>
<dbReference type="CDD" id="cd01392">
    <property type="entry name" value="HTH_LacI"/>
    <property type="match status" value="1"/>
</dbReference>
<gene>
    <name evidence="5" type="ORF">OVN18_07440</name>
</gene>
<dbReference type="PANTHER" id="PTHR30146">
    <property type="entry name" value="LACI-RELATED TRANSCRIPTIONAL REPRESSOR"/>
    <property type="match status" value="1"/>
</dbReference>
<protein>
    <submittedName>
        <fullName evidence="5">LacI family DNA-binding transcriptional regulator</fullName>
    </submittedName>
</protein>
<dbReference type="GO" id="GO:0000976">
    <property type="term" value="F:transcription cis-regulatory region binding"/>
    <property type="evidence" value="ECO:0007669"/>
    <property type="project" value="TreeGrafter"/>
</dbReference>
<evidence type="ECO:0000313" key="6">
    <source>
        <dbReference type="Proteomes" id="UP001164706"/>
    </source>
</evidence>
<dbReference type="PROSITE" id="PS50932">
    <property type="entry name" value="HTH_LACI_2"/>
    <property type="match status" value="1"/>
</dbReference>
<dbReference type="Gene3D" id="3.40.50.2300">
    <property type="match status" value="2"/>
</dbReference>
<dbReference type="SUPFAM" id="SSF53822">
    <property type="entry name" value="Periplasmic binding protein-like I"/>
    <property type="match status" value="1"/>
</dbReference>
<dbReference type="Gene3D" id="1.10.260.40">
    <property type="entry name" value="lambda repressor-like DNA-binding domains"/>
    <property type="match status" value="1"/>
</dbReference>
<evidence type="ECO:0000259" key="4">
    <source>
        <dbReference type="PROSITE" id="PS50932"/>
    </source>
</evidence>
<reference evidence="5" key="1">
    <citation type="submission" date="2022-11" db="EMBL/GenBank/DDBJ databases">
        <title>Description of Microcella daejonensis nov. sp, isolated from riverside soil.</title>
        <authorList>
            <person name="Molina K.M."/>
            <person name="Kim S.B."/>
        </authorList>
    </citation>
    <scope>NUCLEOTIDE SEQUENCE</scope>
    <source>
        <strain evidence="5">MMS21-STM12</strain>
    </source>
</reference>
<dbReference type="InterPro" id="IPR046335">
    <property type="entry name" value="LacI/GalR-like_sensor"/>
</dbReference>